<dbReference type="AlphaFoldDB" id="A0A1V9SAY1"/>
<dbReference type="RefSeq" id="WP_081536789.1">
    <property type="nucleotide sequence ID" value="NZ_CP020858.1"/>
</dbReference>
<gene>
    <name evidence="1" type="ORF">B7R82_06730</name>
</gene>
<name>A0A1V9SAY1_9LACO</name>
<dbReference type="SUPFAM" id="SSF46955">
    <property type="entry name" value="Putative DNA-binding domain"/>
    <property type="match status" value="1"/>
</dbReference>
<dbReference type="Proteomes" id="UP000195378">
    <property type="component" value="Chromosome"/>
</dbReference>
<organism evidence="1 2">
    <name type="scientific">Ligilactobacillus salivarius</name>
    <dbReference type="NCBI Taxonomy" id="1624"/>
    <lineage>
        <taxon>Bacteria</taxon>
        <taxon>Bacillati</taxon>
        <taxon>Bacillota</taxon>
        <taxon>Bacilli</taxon>
        <taxon>Lactobacillales</taxon>
        <taxon>Lactobacillaceae</taxon>
        <taxon>Ligilactobacillus</taxon>
    </lineage>
</organism>
<accession>A0A1V9SAY1</accession>
<dbReference type="GO" id="GO:0003677">
    <property type="term" value="F:DNA binding"/>
    <property type="evidence" value="ECO:0007669"/>
    <property type="project" value="UniProtKB-KW"/>
</dbReference>
<dbReference type="EMBL" id="CP020858">
    <property type="protein sequence ID" value="ARU19701.1"/>
    <property type="molecule type" value="Genomic_DNA"/>
</dbReference>
<dbReference type="InterPro" id="IPR009061">
    <property type="entry name" value="DNA-bd_dom_put_sf"/>
</dbReference>
<evidence type="ECO:0000313" key="1">
    <source>
        <dbReference type="EMBL" id="ARU19701.1"/>
    </source>
</evidence>
<evidence type="ECO:0000313" key="2">
    <source>
        <dbReference type="Proteomes" id="UP000195378"/>
    </source>
</evidence>
<proteinExistence type="predicted"/>
<sequence length="64" mass="7336">MEKVQTEYLSYKKAMKILGLTSYKALQYYIKAGLPVIEVANSKRIKKSDLDAFMTSHYVNSKEA</sequence>
<reference evidence="1 2" key="1">
    <citation type="submission" date="2017-04" db="EMBL/GenBank/DDBJ databases">
        <title>Complete genome sequence of Lactobacillus salivarius ZLS006, a probiotic strain isolated from healthy piglet.</title>
        <authorList>
            <person name="Zhang D."/>
        </authorList>
    </citation>
    <scope>NUCLEOTIDE SEQUENCE [LARGE SCALE GENOMIC DNA]</scope>
    <source>
        <strain evidence="1 2">ZLS006</strain>
    </source>
</reference>
<protein>
    <submittedName>
        <fullName evidence="1">DNA-binding protein</fullName>
    </submittedName>
</protein>
<keyword evidence="1" id="KW-0238">DNA-binding</keyword>